<feature type="transmembrane region" description="Helical" evidence="7">
    <location>
        <begin position="416"/>
        <end position="439"/>
    </location>
</feature>
<keyword evidence="5 7" id="KW-0472">Membrane</keyword>
<evidence type="ECO:0000313" key="9">
    <source>
        <dbReference type="Proteomes" id="UP000007148"/>
    </source>
</evidence>
<feature type="compositionally biased region" description="Polar residues" evidence="6">
    <location>
        <begin position="81"/>
        <end position="91"/>
    </location>
</feature>
<dbReference type="HOGENOM" id="CLU_012893_1_2_1"/>
<evidence type="ECO:0000256" key="3">
    <source>
        <dbReference type="ARBA" id="ARBA00022692"/>
    </source>
</evidence>
<comment type="similarity">
    <text evidence="2">Belongs to the multi antimicrobial extrusion (MATE) (TC 2.A.66.1) family.</text>
</comment>
<dbReference type="EMBL" id="CAFZ01000085">
    <property type="protein sequence ID" value="CCA70523.1"/>
    <property type="molecule type" value="Genomic_DNA"/>
</dbReference>
<comment type="caution">
    <text evidence="8">The sequence shown here is derived from an EMBL/GenBank/DDBJ whole genome shotgun (WGS) entry which is preliminary data.</text>
</comment>
<protein>
    <submittedName>
        <fullName evidence="8">Related to ethionine resistance protein</fullName>
    </submittedName>
</protein>
<feature type="transmembrane region" description="Helical" evidence="7">
    <location>
        <begin position="459"/>
        <end position="484"/>
    </location>
</feature>
<proteinExistence type="inferred from homology"/>
<feature type="transmembrane region" description="Helical" evidence="7">
    <location>
        <begin position="496"/>
        <end position="515"/>
    </location>
</feature>
<sequence>MPFSSSWSTDRALVQRYAASRGQVDATPELEDAWHSPTSPSSPFPGGEDRPLLASRISPAVNHVSSAGKWAQDSDNDHSRPTPTINVTESTPLIPHEPSGGSARPGDRQEWWSEVRTLCAFTLPVLGTHICEYSLSIAPVISTGHISTEALAAVTLGTMTASVTGFSIIIGFSTALDTMLPSAWTSGTPSLVGLWTLRMFVLMTAILIPIAMLWLNAEVILLALRQEPEIAKLAGIYLRWFMLGLPAYAFNAIVRRFFQSQGLFSAPTRIVVIVAPINILLNWLLVWGPDWIRLGFIGAPIATAISLNLTSCLYTFYGLWFTSKVAWHPVNKECLHDLRRLFRLGFAGVAQIAAEWWSWELCGLVASQIGSLELAVQSVLLVSASTSYQAPYALSSATSVRVGNMLGARNARGAALATRVSIFLSFIVALLMSAVFLLFRKNWAYMFNDDPYVVKEVAHILPLVALFQIFDGLGAITGAILRALGKQDIGAMLSLVGYYAFGIPLGIVLAFKAGLGLEGLWVGLTLALVFVGVTGLYICTIRTNWETEVHKAMVRLGHEQEEPPRNATTTSNVVP</sequence>
<dbReference type="OrthoDB" id="2126698at2759"/>
<evidence type="ECO:0000256" key="5">
    <source>
        <dbReference type="ARBA" id="ARBA00023136"/>
    </source>
</evidence>
<feature type="compositionally biased region" description="Low complexity" evidence="6">
    <location>
        <begin position="36"/>
        <end position="45"/>
    </location>
</feature>
<gene>
    <name evidence="8" type="ORF">PIIN_04460</name>
</gene>
<accession>G4TGT7</accession>
<name>G4TGT7_SERID</name>
<dbReference type="CDD" id="cd13132">
    <property type="entry name" value="MATE_eukaryotic"/>
    <property type="match status" value="1"/>
</dbReference>
<dbReference type="NCBIfam" id="TIGR00797">
    <property type="entry name" value="matE"/>
    <property type="match status" value="1"/>
</dbReference>
<dbReference type="OMA" id="WFFVWKL"/>
<keyword evidence="3 7" id="KW-0812">Transmembrane</keyword>
<feature type="region of interest" description="Disordered" evidence="6">
    <location>
        <begin position="64"/>
        <end position="108"/>
    </location>
</feature>
<comment type="subcellular location">
    <subcellularLocation>
        <location evidence="1">Membrane</location>
        <topology evidence="1">Multi-pass membrane protein</topology>
    </subcellularLocation>
</comment>
<feature type="transmembrane region" description="Helical" evidence="7">
    <location>
        <begin position="521"/>
        <end position="541"/>
    </location>
</feature>
<dbReference type="GO" id="GO:1990961">
    <property type="term" value="P:xenobiotic detoxification by transmembrane export across the plasma membrane"/>
    <property type="evidence" value="ECO:0007669"/>
    <property type="project" value="InterPro"/>
</dbReference>
<dbReference type="GO" id="GO:0015297">
    <property type="term" value="F:antiporter activity"/>
    <property type="evidence" value="ECO:0007669"/>
    <property type="project" value="InterPro"/>
</dbReference>
<evidence type="ECO:0000256" key="1">
    <source>
        <dbReference type="ARBA" id="ARBA00004141"/>
    </source>
</evidence>
<dbReference type="InterPro" id="IPR045069">
    <property type="entry name" value="MATE_euk"/>
</dbReference>
<feature type="transmembrane region" description="Helical" evidence="7">
    <location>
        <begin position="294"/>
        <end position="320"/>
    </location>
</feature>
<feature type="transmembrane region" description="Helical" evidence="7">
    <location>
        <begin position="150"/>
        <end position="176"/>
    </location>
</feature>
<feature type="region of interest" description="Disordered" evidence="6">
    <location>
        <begin position="19"/>
        <end position="52"/>
    </location>
</feature>
<dbReference type="InParanoid" id="G4TGT7"/>
<dbReference type="Pfam" id="PF01554">
    <property type="entry name" value="MatE"/>
    <property type="match status" value="2"/>
</dbReference>
<reference evidence="8 9" key="1">
    <citation type="journal article" date="2011" name="PLoS Pathog.">
        <title>Endophytic Life Strategies Decoded by Genome and Transcriptome Analyses of the Mutualistic Root Symbiont Piriformospora indica.</title>
        <authorList>
            <person name="Zuccaro A."/>
            <person name="Lahrmann U."/>
            <person name="Guldener U."/>
            <person name="Langen G."/>
            <person name="Pfiffi S."/>
            <person name="Biedenkopf D."/>
            <person name="Wong P."/>
            <person name="Samans B."/>
            <person name="Grimm C."/>
            <person name="Basiewicz M."/>
            <person name="Murat C."/>
            <person name="Martin F."/>
            <person name="Kogel K.H."/>
        </authorList>
    </citation>
    <scope>NUCLEOTIDE SEQUENCE [LARGE SCALE GENOMIC DNA]</scope>
    <source>
        <strain evidence="8 9">DSM 11827</strain>
    </source>
</reference>
<feature type="transmembrane region" description="Helical" evidence="7">
    <location>
        <begin position="237"/>
        <end position="258"/>
    </location>
</feature>
<evidence type="ECO:0000256" key="7">
    <source>
        <dbReference type="SAM" id="Phobius"/>
    </source>
</evidence>
<evidence type="ECO:0000256" key="6">
    <source>
        <dbReference type="SAM" id="MobiDB-lite"/>
    </source>
</evidence>
<dbReference type="FunCoup" id="G4TGT7">
    <property type="interactions" value="103"/>
</dbReference>
<dbReference type="Proteomes" id="UP000007148">
    <property type="component" value="Unassembled WGS sequence"/>
</dbReference>
<evidence type="ECO:0000313" key="8">
    <source>
        <dbReference type="EMBL" id="CCA70523.1"/>
    </source>
</evidence>
<dbReference type="GO" id="GO:0042910">
    <property type="term" value="F:xenobiotic transmembrane transporter activity"/>
    <property type="evidence" value="ECO:0007669"/>
    <property type="project" value="InterPro"/>
</dbReference>
<dbReference type="PANTHER" id="PTHR11206">
    <property type="entry name" value="MULTIDRUG RESISTANCE PROTEIN"/>
    <property type="match status" value="1"/>
</dbReference>
<keyword evidence="4 7" id="KW-1133">Transmembrane helix</keyword>
<dbReference type="STRING" id="1109443.G4TGT7"/>
<dbReference type="eggNOG" id="KOG1347">
    <property type="taxonomic scope" value="Eukaryota"/>
</dbReference>
<organism evidence="8 9">
    <name type="scientific">Serendipita indica (strain DSM 11827)</name>
    <name type="common">Root endophyte fungus</name>
    <name type="synonym">Piriformospora indica</name>
    <dbReference type="NCBI Taxonomy" id="1109443"/>
    <lineage>
        <taxon>Eukaryota</taxon>
        <taxon>Fungi</taxon>
        <taxon>Dikarya</taxon>
        <taxon>Basidiomycota</taxon>
        <taxon>Agaricomycotina</taxon>
        <taxon>Agaricomycetes</taxon>
        <taxon>Sebacinales</taxon>
        <taxon>Serendipitaceae</taxon>
        <taxon>Serendipita</taxon>
    </lineage>
</organism>
<evidence type="ECO:0000256" key="4">
    <source>
        <dbReference type="ARBA" id="ARBA00022989"/>
    </source>
</evidence>
<dbReference type="AlphaFoldDB" id="G4TGT7"/>
<evidence type="ECO:0000256" key="2">
    <source>
        <dbReference type="ARBA" id="ARBA00010199"/>
    </source>
</evidence>
<dbReference type="InterPro" id="IPR002528">
    <property type="entry name" value="MATE_fam"/>
</dbReference>
<feature type="transmembrane region" description="Helical" evidence="7">
    <location>
        <begin position="270"/>
        <end position="288"/>
    </location>
</feature>
<keyword evidence="9" id="KW-1185">Reference proteome</keyword>
<dbReference type="GO" id="GO:0016020">
    <property type="term" value="C:membrane"/>
    <property type="evidence" value="ECO:0007669"/>
    <property type="project" value="UniProtKB-SubCell"/>
</dbReference>
<feature type="transmembrane region" description="Helical" evidence="7">
    <location>
        <begin position="197"/>
        <end position="217"/>
    </location>
</feature>